<evidence type="ECO:0000313" key="2">
    <source>
        <dbReference type="EMBL" id="GFR02588.1"/>
    </source>
</evidence>
<dbReference type="Proteomes" id="UP000887116">
    <property type="component" value="Unassembled WGS sequence"/>
</dbReference>
<dbReference type="EMBL" id="BMAO01015562">
    <property type="protein sequence ID" value="GFR02588.1"/>
    <property type="molecule type" value="Genomic_DNA"/>
</dbReference>
<comment type="caution">
    <text evidence="2">The sequence shown here is derived from an EMBL/GenBank/DDBJ whole genome shotgun (WGS) entry which is preliminary data.</text>
</comment>
<evidence type="ECO:0000313" key="3">
    <source>
        <dbReference type="Proteomes" id="UP000887116"/>
    </source>
</evidence>
<dbReference type="AlphaFoldDB" id="A0A8X6IWR0"/>
<protein>
    <submittedName>
        <fullName evidence="2">Uncharacterized protein</fullName>
    </submittedName>
</protein>
<name>A0A8X6IWR0_TRICU</name>
<keyword evidence="3" id="KW-1185">Reference proteome</keyword>
<sequence>MLERFPVSSIIPRRRALKWVNTKKRSAPPSLQTNQNIKRRPRGCRSREGTASKGVSVTVGKDTRKEVPLHSGAERNPEKGKESQRRLEENYAPDSTTYAAEWRPKSQDFLHLRRCGSCLNVSTIDLAKETPHYHHHQFRIG</sequence>
<organism evidence="2 3">
    <name type="scientific">Trichonephila clavata</name>
    <name type="common">Joro spider</name>
    <name type="synonym">Nephila clavata</name>
    <dbReference type="NCBI Taxonomy" id="2740835"/>
    <lineage>
        <taxon>Eukaryota</taxon>
        <taxon>Metazoa</taxon>
        <taxon>Ecdysozoa</taxon>
        <taxon>Arthropoda</taxon>
        <taxon>Chelicerata</taxon>
        <taxon>Arachnida</taxon>
        <taxon>Araneae</taxon>
        <taxon>Araneomorphae</taxon>
        <taxon>Entelegynae</taxon>
        <taxon>Araneoidea</taxon>
        <taxon>Nephilidae</taxon>
        <taxon>Trichonephila</taxon>
    </lineage>
</organism>
<evidence type="ECO:0000256" key="1">
    <source>
        <dbReference type="SAM" id="MobiDB-lite"/>
    </source>
</evidence>
<feature type="compositionally biased region" description="Basic and acidic residues" evidence="1">
    <location>
        <begin position="61"/>
        <end position="89"/>
    </location>
</feature>
<accession>A0A8X6IWR0</accession>
<proteinExistence type="predicted"/>
<reference evidence="2" key="1">
    <citation type="submission" date="2020-07" db="EMBL/GenBank/DDBJ databases">
        <title>Multicomponent nature underlies the extraordinary mechanical properties of spider dragline silk.</title>
        <authorList>
            <person name="Kono N."/>
            <person name="Nakamura H."/>
            <person name="Mori M."/>
            <person name="Yoshida Y."/>
            <person name="Ohtoshi R."/>
            <person name="Malay A.D."/>
            <person name="Moran D.A.P."/>
            <person name="Tomita M."/>
            <person name="Numata K."/>
            <person name="Arakawa K."/>
        </authorList>
    </citation>
    <scope>NUCLEOTIDE SEQUENCE</scope>
</reference>
<gene>
    <name evidence="2" type="ORF">TNCT_532611</name>
</gene>
<feature type="region of interest" description="Disordered" evidence="1">
    <location>
        <begin position="21"/>
        <end position="98"/>
    </location>
</feature>